<dbReference type="PRINTS" id="PR00039">
    <property type="entry name" value="HTHLYSR"/>
</dbReference>
<feature type="domain" description="HTH lysR-type" evidence="5">
    <location>
        <begin position="1"/>
        <end position="58"/>
    </location>
</feature>
<evidence type="ECO:0000313" key="7">
    <source>
        <dbReference type="Proteomes" id="UP000287352"/>
    </source>
</evidence>
<dbReference type="InterPro" id="IPR036390">
    <property type="entry name" value="WH_DNA-bd_sf"/>
</dbReference>
<keyword evidence="7" id="KW-1185">Reference proteome</keyword>
<dbReference type="GO" id="GO:0003700">
    <property type="term" value="F:DNA-binding transcription factor activity"/>
    <property type="evidence" value="ECO:0007669"/>
    <property type="project" value="InterPro"/>
</dbReference>
<dbReference type="CDD" id="cd05466">
    <property type="entry name" value="PBP2_LTTR_substrate"/>
    <property type="match status" value="1"/>
</dbReference>
<comment type="similarity">
    <text evidence="1">Belongs to the LysR transcriptional regulatory family.</text>
</comment>
<organism evidence="6 7">
    <name type="scientific">Tengunoibacter tsumagoiensis</name>
    <dbReference type="NCBI Taxonomy" id="2014871"/>
    <lineage>
        <taxon>Bacteria</taxon>
        <taxon>Bacillati</taxon>
        <taxon>Chloroflexota</taxon>
        <taxon>Ktedonobacteria</taxon>
        <taxon>Ktedonobacterales</taxon>
        <taxon>Dictyobacteraceae</taxon>
        <taxon>Tengunoibacter</taxon>
    </lineage>
</organism>
<dbReference type="FunFam" id="1.10.10.10:FF:000001">
    <property type="entry name" value="LysR family transcriptional regulator"/>
    <property type="match status" value="1"/>
</dbReference>
<dbReference type="AlphaFoldDB" id="A0A402A8E6"/>
<dbReference type="PANTHER" id="PTHR30126:SF100">
    <property type="entry name" value="LYSR-FAMILY TRANSCRIPTIONAL REGULATOR"/>
    <property type="match status" value="1"/>
</dbReference>
<dbReference type="Proteomes" id="UP000287352">
    <property type="component" value="Unassembled WGS sequence"/>
</dbReference>
<evidence type="ECO:0000256" key="2">
    <source>
        <dbReference type="ARBA" id="ARBA00023015"/>
    </source>
</evidence>
<dbReference type="Pfam" id="PF03466">
    <property type="entry name" value="LysR_substrate"/>
    <property type="match status" value="1"/>
</dbReference>
<evidence type="ECO:0000313" key="6">
    <source>
        <dbReference type="EMBL" id="GCE15275.1"/>
    </source>
</evidence>
<name>A0A402A8E6_9CHLR</name>
<dbReference type="InterPro" id="IPR000847">
    <property type="entry name" value="LysR_HTH_N"/>
</dbReference>
<keyword evidence="2" id="KW-0805">Transcription regulation</keyword>
<dbReference type="SUPFAM" id="SSF53850">
    <property type="entry name" value="Periplasmic binding protein-like II"/>
    <property type="match status" value="1"/>
</dbReference>
<dbReference type="PANTHER" id="PTHR30126">
    <property type="entry name" value="HTH-TYPE TRANSCRIPTIONAL REGULATOR"/>
    <property type="match status" value="1"/>
</dbReference>
<accession>A0A402A8E6</accession>
<protein>
    <submittedName>
        <fullName evidence="6">LysR family transcriptional regulator</fullName>
    </submittedName>
</protein>
<proteinExistence type="inferred from homology"/>
<keyword evidence="4" id="KW-0804">Transcription</keyword>
<dbReference type="EMBL" id="BIFR01000002">
    <property type="protein sequence ID" value="GCE15275.1"/>
    <property type="molecule type" value="Genomic_DNA"/>
</dbReference>
<reference evidence="7" key="1">
    <citation type="submission" date="2018-12" db="EMBL/GenBank/DDBJ databases">
        <title>Tengunoibacter tsumagoiensis gen. nov., sp. nov., Dictyobacter kobayashii sp. nov., D. alpinus sp. nov., and D. joshuensis sp. nov. and description of Dictyobacteraceae fam. nov. within the order Ktedonobacterales isolated from Tengu-no-mugimeshi.</title>
        <authorList>
            <person name="Wang C.M."/>
            <person name="Zheng Y."/>
            <person name="Sakai Y."/>
            <person name="Toyoda A."/>
            <person name="Minakuchi Y."/>
            <person name="Abe K."/>
            <person name="Yokota A."/>
            <person name="Yabe S."/>
        </authorList>
    </citation>
    <scope>NUCLEOTIDE SEQUENCE [LARGE SCALE GENOMIC DNA]</scope>
    <source>
        <strain evidence="7">Uno3</strain>
    </source>
</reference>
<keyword evidence="3" id="KW-0238">DNA-binding</keyword>
<dbReference type="Gene3D" id="1.10.10.10">
    <property type="entry name" value="Winged helix-like DNA-binding domain superfamily/Winged helix DNA-binding domain"/>
    <property type="match status" value="1"/>
</dbReference>
<evidence type="ECO:0000256" key="4">
    <source>
        <dbReference type="ARBA" id="ARBA00023163"/>
    </source>
</evidence>
<dbReference type="InterPro" id="IPR036388">
    <property type="entry name" value="WH-like_DNA-bd_sf"/>
</dbReference>
<dbReference type="InterPro" id="IPR005119">
    <property type="entry name" value="LysR_subst-bd"/>
</dbReference>
<gene>
    <name evidence="6" type="ORF">KTT_51340</name>
</gene>
<evidence type="ECO:0000256" key="3">
    <source>
        <dbReference type="ARBA" id="ARBA00023125"/>
    </source>
</evidence>
<comment type="caution">
    <text evidence="6">The sequence shown here is derived from an EMBL/GenBank/DDBJ whole genome shotgun (WGS) entry which is preliminary data.</text>
</comment>
<evidence type="ECO:0000256" key="1">
    <source>
        <dbReference type="ARBA" id="ARBA00009437"/>
    </source>
</evidence>
<dbReference type="PROSITE" id="PS50931">
    <property type="entry name" value="HTH_LYSR"/>
    <property type="match status" value="1"/>
</dbReference>
<dbReference type="SUPFAM" id="SSF46785">
    <property type="entry name" value="Winged helix' DNA-binding domain"/>
    <property type="match status" value="1"/>
</dbReference>
<evidence type="ECO:0000259" key="5">
    <source>
        <dbReference type="PROSITE" id="PS50931"/>
    </source>
</evidence>
<dbReference type="Pfam" id="PF00126">
    <property type="entry name" value="HTH_1"/>
    <property type="match status" value="1"/>
</dbReference>
<dbReference type="GO" id="GO:0000976">
    <property type="term" value="F:transcription cis-regulatory region binding"/>
    <property type="evidence" value="ECO:0007669"/>
    <property type="project" value="TreeGrafter"/>
</dbReference>
<dbReference type="RefSeq" id="WP_161975756.1">
    <property type="nucleotide sequence ID" value="NZ_BIFR01000002.1"/>
</dbReference>
<dbReference type="Gene3D" id="3.40.190.290">
    <property type="match status" value="1"/>
</dbReference>
<sequence>MDFIYLQTLCEVAKWENFTRAADVLGYAQSSVTTQIQKLEAQYGVVLFERHGPKMQPTQAGDVLIAYARQILALHEEVKAQLISQQTGSLTIGTIETLAACYLPSLLQTFHKEHPNMTLALQLGNEDSIIQSIQQGTCDLGLILDTATQDPDLISISVRQEALVIVTCPDSSYRMYKEITPQDLVNASFILTEQGCTYRAFLLQELKKAGIAYHMLSAFESLEAIKQCVMRGLGIAFLPSFAVQEEVAQGKLLAIPFAPQAHFSTQVIFLKRKWRSHAFQSLLDLLSSVPSVII</sequence>